<organism evidence="1 2">
    <name type="scientific">Daphnia galeata</name>
    <dbReference type="NCBI Taxonomy" id="27404"/>
    <lineage>
        <taxon>Eukaryota</taxon>
        <taxon>Metazoa</taxon>
        <taxon>Ecdysozoa</taxon>
        <taxon>Arthropoda</taxon>
        <taxon>Crustacea</taxon>
        <taxon>Branchiopoda</taxon>
        <taxon>Diplostraca</taxon>
        <taxon>Cladocera</taxon>
        <taxon>Anomopoda</taxon>
        <taxon>Daphniidae</taxon>
        <taxon>Daphnia</taxon>
    </lineage>
</organism>
<dbReference type="PANTHER" id="PTHR46644:SF2">
    <property type="entry name" value="DNA REPAIR PROTEIN XRCC2"/>
    <property type="match status" value="1"/>
</dbReference>
<evidence type="ECO:0000313" key="2">
    <source>
        <dbReference type="Proteomes" id="UP000789390"/>
    </source>
</evidence>
<sequence length="269" mass="30897">MANTVKTESGIDLLQRLSVRPKLLGLQNEVFGENGPQPGDVIEIAEKNSNLKTVLLTQWIIQCILPSVWKGIQIAGLEVGVVFLSTDHHFSPLHLVTVMERRLKRTLRKYPELLPTSGLPLISEIVKDSLKRLSVYESFNKTELLFNFCSTKTYILSHLQFSVVILDSLSAFYWEDRLSTSTMQSLDKYCQSLLLCLIEKLKQTNITIIYTVQQFLRETHERQNAEDPLLIYSLFLENQSQTMIHVEDRRNATKFSKKIEILKGDLLIN</sequence>
<evidence type="ECO:0000313" key="1">
    <source>
        <dbReference type="EMBL" id="CAH0105544.1"/>
    </source>
</evidence>
<protein>
    <recommendedName>
        <fullName evidence="3">RecA family profile 1 domain-containing protein</fullName>
    </recommendedName>
</protein>
<dbReference type="Proteomes" id="UP000789390">
    <property type="component" value="Unassembled WGS sequence"/>
</dbReference>
<reference evidence="1" key="1">
    <citation type="submission" date="2021-11" db="EMBL/GenBank/DDBJ databases">
        <authorList>
            <person name="Schell T."/>
        </authorList>
    </citation>
    <scope>NUCLEOTIDE SEQUENCE</scope>
    <source>
        <strain evidence="1">M5</strain>
    </source>
</reference>
<proteinExistence type="predicted"/>
<comment type="caution">
    <text evidence="1">The sequence shown here is derived from an EMBL/GenBank/DDBJ whole genome shotgun (WGS) entry which is preliminary data.</text>
</comment>
<dbReference type="InterPro" id="IPR027417">
    <property type="entry name" value="P-loop_NTPase"/>
</dbReference>
<dbReference type="OrthoDB" id="10255000at2759"/>
<dbReference type="GO" id="GO:0000724">
    <property type="term" value="P:double-strand break repair via homologous recombination"/>
    <property type="evidence" value="ECO:0007669"/>
    <property type="project" value="InterPro"/>
</dbReference>
<dbReference type="PANTHER" id="PTHR46644">
    <property type="entry name" value="DNA REPAIR PROTEIN XRCC2"/>
    <property type="match status" value="1"/>
</dbReference>
<dbReference type="EMBL" id="CAKKLH010000190">
    <property type="protein sequence ID" value="CAH0105544.1"/>
    <property type="molecule type" value="Genomic_DNA"/>
</dbReference>
<dbReference type="GO" id="GO:0005657">
    <property type="term" value="C:replication fork"/>
    <property type="evidence" value="ECO:0007669"/>
    <property type="project" value="InterPro"/>
</dbReference>
<gene>
    <name evidence="1" type="ORF">DGAL_LOCUS8601</name>
</gene>
<dbReference type="GO" id="GO:0000400">
    <property type="term" value="F:four-way junction DNA binding"/>
    <property type="evidence" value="ECO:0007669"/>
    <property type="project" value="TreeGrafter"/>
</dbReference>
<dbReference type="GO" id="GO:0033063">
    <property type="term" value="C:Rad51B-Rad51C-Rad51D-XRCC2 complex"/>
    <property type="evidence" value="ECO:0007669"/>
    <property type="project" value="InterPro"/>
</dbReference>
<accession>A0A8J2WNG1</accession>
<dbReference type="InterPro" id="IPR030547">
    <property type="entry name" value="XRCC2"/>
</dbReference>
<dbReference type="AlphaFoldDB" id="A0A8J2WNG1"/>
<evidence type="ECO:0008006" key="3">
    <source>
        <dbReference type="Google" id="ProtNLM"/>
    </source>
</evidence>
<dbReference type="GO" id="GO:0005813">
    <property type="term" value="C:centrosome"/>
    <property type="evidence" value="ECO:0007669"/>
    <property type="project" value="TreeGrafter"/>
</dbReference>
<name>A0A8J2WNG1_9CRUS</name>
<dbReference type="GO" id="GO:0042148">
    <property type="term" value="P:DNA strand invasion"/>
    <property type="evidence" value="ECO:0007669"/>
    <property type="project" value="TreeGrafter"/>
</dbReference>
<keyword evidence="2" id="KW-1185">Reference proteome</keyword>
<dbReference type="SUPFAM" id="SSF52540">
    <property type="entry name" value="P-loop containing nucleoside triphosphate hydrolases"/>
    <property type="match status" value="1"/>
</dbReference>
<dbReference type="Gene3D" id="3.40.50.300">
    <property type="entry name" value="P-loop containing nucleotide triphosphate hydrolases"/>
    <property type="match status" value="1"/>
</dbReference>